<dbReference type="Proteomes" id="UP000232638">
    <property type="component" value="Plasmid pTs485"/>
</dbReference>
<dbReference type="AlphaFoldDB" id="A0A2K8UCJ6"/>
<dbReference type="KEGG" id="tsy:THSYN_05170"/>
<evidence type="ECO:0000313" key="6">
    <source>
        <dbReference type="EMBL" id="AUB83303.1"/>
    </source>
</evidence>
<dbReference type="KEGG" id="tsy:THSYN_30260"/>
<dbReference type="KEGG" id="tsy:THSYN_24570"/>
<gene>
    <name evidence="1" type="ORF">THSYN_03725</name>
    <name evidence="2" type="ORF">THSYN_04195</name>
    <name evidence="3" type="ORF">THSYN_05170</name>
    <name evidence="4" type="ORF">THSYN_15835</name>
    <name evidence="5" type="ORF">THSYN_17380</name>
    <name evidence="6" type="ORF">THSYN_21730</name>
    <name evidence="7" type="ORF">THSYN_24570</name>
    <name evidence="8" type="ORF">THSYN_30260</name>
    <name evidence="9" type="ORF">THSYN_32975</name>
</gene>
<dbReference type="KEGG" id="tsy:THSYN_03725"/>
<dbReference type="EMBL" id="CP020370">
    <property type="protein sequence ID" value="AUB80156.1"/>
    <property type="molecule type" value="Genomic_DNA"/>
</dbReference>
<evidence type="ECO:0000313" key="2">
    <source>
        <dbReference type="EMBL" id="AUB80239.1"/>
    </source>
</evidence>
<keyword evidence="8" id="KW-0614">Plasmid</keyword>
<organism evidence="6 10">
    <name type="scientific">Candidatus Thiodictyon syntrophicum</name>
    <dbReference type="NCBI Taxonomy" id="1166950"/>
    <lineage>
        <taxon>Bacteria</taxon>
        <taxon>Pseudomonadati</taxon>
        <taxon>Pseudomonadota</taxon>
        <taxon>Gammaproteobacteria</taxon>
        <taxon>Chromatiales</taxon>
        <taxon>Chromatiaceae</taxon>
        <taxon>Thiodictyon</taxon>
    </lineage>
</organism>
<geneLocation type="plasmid" evidence="9">
    <name>pTs485</name>
</geneLocation>
<name>A0A2K8UCJ6_9GAMM</name>
<dbReference type="KEGG" id="tsy:THSYN_15835"/>
<dbReference type="EMBL" id="CP020370">
    <property type="protein sequence ID" value="AUB83811.1"/>
    <property type="molecule type" value="Genomic_DNA"/>
</dbReference>
<dbReference type="EMBL" id="CP020370">
    <property type="protein sequence ID" value="AUB82541.1"/>
    <property type="molecule type" value="Genomic_DNA"/>
</dbReference>
<dbReference type="Proteomes" id="UP000232638">
    <property type="component" value="Chromosome"/>
</dbReference>
<evidence type="ECO:0000313" key="7">
    <source>
        <dbReference type="EMBL" id="AUB83811.1"/>
    </source>
</evidence>
<dbReference type="EMBL" id="CP020370">
    <property type="protein sequence ID" value="AUB82273.1"/>
    <property type="molecule type" value="Genomic_DNA"/>
</dbReference>
<sequence length="131" mass="14538">MASTALNDYVNFPHVAQVCRIERAVTELTSGKQRDETVFAVTSLPPQLADPPRLLQLNRGHWGIENRSHYVRDVTFDEDRSRVRVGHGPAIMASLRNFAIALARLHGFTNIASALRAFAHQPRRALAAIGV</sequence>
<evidence type="ECO:0000313" key="4">
    <source>
        <dbReference type="EMBL" id="AUB82273.1"/>
    </source>
</evidence>
<evidence type="ECO:0000313" key="8">
    <source>
        <dbReference type="EMBL" id="AUB85203.1"/>
    </source>
</evidence>
<evidence type="ECO:0008006" key="11">
    <source>
        <dbReference type="Google" id="ProtNLM"/>
    </source>
</evidence>
<accession>A0A2K8UCJ6</accession>
<evidence type="ECO:0000313" key="3">
    <source>
        <dbReference type="EMBL" id="AUB80400.1"/>
    </source>
</evidence>
<dbReference type="KEGG" id="tsy:THSYN_32975"/>
<evidence type="ECO:0000313" key="5">
    <source>
        <dbReference type="EMBL" id="AUB82541.1"/>
    </source>
</evidence>
<proteinExistence type="predicted"/>
<dbReference type="EMBL" id="CP020372">
    <property type="protein sequence ID" value="AUB85702.1"/>
    <property type="molecule type" value="Genomic_DNA"/>
</dbReference>
<dbReference type="RefSeq" id="WP_100917962.1">
    <property type="nucleotide sequence ID" value="NZ_CP020370.1"/>
</dbReference>
<evidence type="ECO:0000313" key="1">
    <source>
        <dbReference type="EMBL" id="AUB80156.1"/>
    </source>
</evidence>
<dbReference type="KEGG" id="tsy:THSYN_04195"/>
<geneLocation type="plasmid" evidence="8">
    <name>pTs417</name>
</geneLocation>
<dbReference type="KEGG" id="tsy:THSYN_17380"/>
<geneLocation type="plasmid" evidence="10">
    <name>pts485</name>
</geneLocation>
<dbReference type="Proteomes" id="UP000232638">
    <property type="component" value="Plasmid pTs417"/>
</dbReference>
<protein>
    <recommendedName>
        <fullName evidence="11">Transposase IS4-like domain-containing protein</fullName>
    </recommendedName>
</protein>
<evidence type="ECO:0000313" key="10">
    <source>
        <dbReference type="Proteomes" id="UP000232638"/>
    </source>
</evidence>
<reference evidence="6 10" key="1">
    <citation type="submission" date="2017-03" db="EMBL/GenBank/DDBJ databases">
        <title>Complete genome sequence of Candidatus 'Thiodictyon syntrophicum' sp. nov. strain Cad16T, a photolithoautotroph purple sulfur bacterium isolated from an alpine meromictic lake.</title>
        <authorList>
            <person name="Luedin S.M."/>
            <person name="Pothier J.F."/>
            <person name="Danza F."/>
            <person name="Storelli N."/>
            <person name="Wittwer M."/>
            <person name="Tonolla M."/>
        </authorList>
    </citation>
    <scope>NUCLEOTIDE SEQUENCE [LARGE SCALE GENOMIC DNA]</scope>
    <source>
        <strain evidence="6 10">Cad16T</strain>
        <plasmid evidence="10">Plasmid pts417</plasmid>
        <plasmid evidence="10">Plasmid pts485</plasmid>
        <plasmid evidence="8">pTs417</plasmid>
        <plasmid evidence="9">pTs485</plasmid>
    </source>
</reference>
<dbReference type="EMBL" id="CP020370">
    <property type="protein sequence ID" value="AUB80239.1"/>
    <property type="molecule type" value="Genomic_DNA"/>
</dbReference>
<dbReference type="EMBL" id="CP020370">
    <property type="protein sequence ID" value="AUB83303.1"/>
    <property type="molecule type" value="Genomic_DNA"/>
</dbReference>
<dbReference type="KEGG" id="tsy:THSYN_21730"/>
<geneLocation type="plasmid" evidence="10">
    <name>pts417</name>
</geneLocation>
<dbReference type="EMBL" id="CP020370">
    <property type="protein sequence ID" value="AUB80400.1"/>
    <property type="molecule type" value="Genomic_DNA"/>
</dbReference>
<dbReference type="EMBL" id="CP020371">
    <property type="protein sequence ID" value="AUB85203.1"/>
    <property type="molecule type" value="Genomic_DNA"/>
</dbReference>
<keyword evidence="10" id="KW-1185">Reference proteome</keyword>
<evidence type="ECO:0000313" key="9">
    <source>
        <dbReference type="EMBL" id="AUB85702.1"/>
    </source>
</evidence>